<comment type="caution">
    <text evidence="2">The sequence shown here is derived from an EMBL/GenBank/DDBJ whole genome shotgun (WGS) entry which is preliminary data.</text>
</comment>
<dbReference type="Proteomes" id="UP001066276">
    <property type="component" value="Chromosome 5"/>
</dbReference>
<protein>
    <submittedName>
        <fullName evidence="2">Uncharacterized protein</fullName>
    </submittedName>
</protein>
<dbReference type="AlphaFoldDB" id="A0AAV7RXB6"/>
<gene>
    <name evidence="2" type="ORF">NDU88_009348</name>
</gene>
<feature type="compositionally biased region" description="Basic and acidic residues" evidence="1">
    <location>
        <begin position="61"/>
        <end position="84"/>
    </location>
</feature>
<sequence>MPDTTNMATSKTQHEEVSGVQYVQVEALSLPGNITECLFQSYGIDGKWMENATQMEETYERTKAEEKVAPKGVEKSLKEERDTEGWQNSQLRREENHPEALLPGLVTPKINWMLRFPKPRPRKEWSQASPSTT</sequence>
<evidence type="ECO:0000256" key="1">
    <source>
        <dbReference type="SAM" id="MobiDB-lite"/>
    </source>
</evidence>
<name>A0AAV7RXB6_PLEWA</name>
<keyword evidence="3" id="KW-1185">Reference proteome</keyword>
<reference evidence="2" key="1">
    <citation type="journal article" date="2022" name="bioRxiv">
        <title>Sequencing and chromosome-scale assembly of the giantPleurodeles waltlgenome.</title>
        <authorList>
            <person name="Brown T."/>
            <person name="Elewa A."/>
            <person name="Iarovenko S."/>
            <person name="Subramanian E."/>
            <person name="Araus A.J."/>
            <person name="Petzold A."/>
            <person name="Susuki M."/>
            <person name="Suzuki K.-i.T."/>
            <person name="Hayashi T."/>
            <person name="Toyoda A."/>
            <person name="Oliveira C."/>
            <person name="Osipova E."/>
            <person name="Leigh N.D."/>
            <person name="Simon A."/>
            <person name="Yun M.H."/>
        </authorList>
    </citation>
    <scope>NUCLEOTIDE SEQUENCE</scope>
    <source>
        <strain evidence="2">20211129_DDA</strain>
        <tissue evidence="2">Liver</tissue>
    </source>
</reference>
<feature type="region of interest" description="Disordered" evidence="1">
    <location>
        <begin position="61"/>
        <end position="102"/>
    </location>
</feature>
<organism evidence="2 3">
    <name type="scientific">Pleurodeles waltl</name>
    <name type="common">Iberian ribbed newt</name>
    <dbReference type="NCBI Taxonomy" id="8319"/>
    <lineage>
        <taxon>Eukaryota</taxon>
        <taxon>Metazoa</taxon>
        <taxon>Chordata</taxon>
        <taxon>Craniata</taxon>
        <taxon>Vertebrata</taxon>
        <taxon>Euteleostomi</taxon>
        <taxon>Amphibia</taxon>
        <taxon>Batrachia</taxon>
        <taxon>Caudata</taxon>
        <taxon>Salamandroidea</taxon>
        <taxon>Salamandridae</taxon>
        <taxon>Pleurodelinae</taxon>
        <taxon>Pleurodeles</taxon>
    </lineage>
</organism>
<proteinExistence type="predicted"/>
<evidence type="ECO:0000313" key="3">
    <source>
        <dbReference type="Proteomes" id="UP001066276"/>
    </source>
</evidence>
<dbReference type="EMBL" id="JANPWB010000009">
    <property type="protein sequence ID" value="KAJ1156630.1"/>
    <property type="molecule type" value="Genomic_DNA"/>
</dbReference>
<evidence type="ECO:0000313" key="2">
    <source>
        <dbReference type="EMBL" id="KAJ1156630.1"/>
    </source>
</evidence>
<accession>A0AAV7RXB6</accession>